<evidence type="ECO:0000313" key="3">
    <source>
        <dbReference type="Proteomes" id="UP000187012"/>
    </source>
</evidence>
<evidence type="ECO:0000256" key="1">
    <source>
        <dbReference type="SAM" id="SignalP"/>
    </source>
</evidence>
<proteinExistence type="predicted"/>
<gene>
    <name evidence="2" type="ORF">BN2475_1250009</name>
</gene>
<feature type="signal peptide" evidence="1">
    <location>
        <begin position="1"/>
        <end position="32"/>
    </location>
</feature>
<keyword evidence="1" id="KW-0732">Signal</keyword>
<reference evidence="2 3" key="1">
    <citation type="submission" date="2016-12" db="EMBL/GenBank/DDBJ databases">
        <authorList>
            <person name="Song W.-J."/>
            <person name="Kurnit D.M."/>
        </authorList>
    </citation>
    <scope>NUCLEOTIDE SEQUENCE [LARGE SCALE GENOMIC DNA]</scope>
    <source>
        <strain evidence="2 3">STM7296</strain>
    </source>
</reference>
<dbReference type="AlphaFoldDB" id="A0A1N7SNP7"/>
<protein>
    <submittedName>
        <fullName evidence="2">Uncharacterized protein</fullName>
    </submittedName>
</protein>
<accession>A0A1N7SNP7</accession>
<sequence length="96" mass="10284">MGACLTNRKILMKQALMIGALSAVLFANAAFAEDQTIHDTVGIAKIVHSIPAAGGDIARRLYDSGAKIEYVSVHKITREDVQEDPEHVTMCSGSIT</sequence>
<dbReference type="Proteomes" id="UP000187012">
    <property type="component" value="Unassembled WGS sequence"/>
</dbReference>
<evidence type="ECO:0000313" key="2">
    <source>
        <dbReference type="EMBL" id="SIT49068.1"/>
    </source>
</evidence>
<organism evidence="2 3">
    <name type="scientific">Paraburkholderia ribeironis</name>
    <dbReference type="NCBI Taxonomy" id="1247936"/>
    <lineage>
        <taxon>Bacteria</taxon>
        <taxon>Pseudomonadati</taxon>
        <taxon>Pseudomonadota</taxon>
        <taxon>Betaproteobacteria</taxon>
        <taxon>Burkholderiales</taxon>
        <taxon>Burkholderiaceae</taxon>
        <taxon>Paraburkholderia</taxon>
    </lineage>
</organism>
<keyword evidence="3" id="KW-1185">Reference proteome</keyword>
<feature type="chain" id="PRO_5012885059" evidence="1">
    <location>
        <begin position="33"/>
        <end position="96"/>
    </location>
</feature>
<name>A0A1N7SNP7_9BURK</name>
<dbReference type="STRING" id="1247936.BN2475_1250009"/>
<dbReference type="EMBL" id="CYGX02000125">
    <property type="protein sequence ID" value="SIT49068.1"/>
    <property type="molecule type" value="Genomic_DNA"/>
</dbReference>